<name>A0A9E7MAU4_9EURY</name>
<proteinExistence type="predicted"/>
<keyword evidence="1" id="KW-0472">Membrane</keyword>
<sequence length="140" mass="15700">MVIIISLVLQTRVSQEDIQYSLLIFDNKSGYQSIYSPSASSVKVSLIGSGHATVSIRDVELNQTIYFSKISGSSMFSIIFPHPGYYEFYMDIENGGYSVSMSPVEVGFPTKTWNVHFLYASLIAFVLVFLNWGKKNDSSR</sequence>
<dbReference type="Proteomes" id="UP001056425">
    <property type="component" value="Chromosome"/>
</dbReference>
<keyword evidence="3" id="KW-1185">Reference proteome</keyword>
<dbReference type="RefSeq" id="WP_251950162.1">
    <property type="nucleotide sequence ID" value="NZ_CP080572.1"/>
</dbReference>
<evidence type="ECO:0000256" key="1">
    <source>
        <dbReference type="SAM" id="Phobius"/>
    </source>
</evidence>
<dbReference type="EMBL" id="CP080572">
    <property type="protein sequence ID" value="USH00647.1"/>
    <property type="molecule type" value="Genomic_DNA"/>
</dbReference>
<feature type="transmembrane region" description="Helical" evidence="1">
    <location>
        <begin position="113"/>
        <end position="132"/>
    </location>
</feature>
<keyword evidence="1" id="KW-0812">Transmembrane</keyword>
<reference evidence="2 3" key="1">
    <citation type="submission" date="2021-08" db="EMBL/GenBank/DDBJ databases">
        <title>Thermococcus onnuriiensis IOH2.</title>
        <authorList>
            <person name="Park Y.-J."/>
        </authorList>
    </citation>
    <scope>NUCLEOTIDE SEQUENCE [LARGE SCALE GENOMIC DNA]</scope>
    <source>
        <strain evidence="2 3">IOH2</strain>
    </source>
</reference>
<protein>
    <submittedName>
        <fullName evidence="2">Uncharacterized protein</fullName>
    </submittedName>
</protein>
<dbReference type="KEGG" id="thei:K1720_04190"/>
<evidence type="ECO:0000313" key="3">
    <source>
        <dbReference type="Proteomes" id="UP001056425"/>
    </source>
</evidence>
<organism evidence="2 3">
    <name type="scientific">Thermococcus argininiproducens</name>
    <dbReference type="NCBI Taxonomy" id="2866384"/>
    <lineage>
        <taxon>Archaea</taxon>
        <taxon>Methanobacteriati</taxon>
        <taxon>Methanobacteriota</taxon>
        <taxon>Thermococci</taxon>
        <taxon>Thermococcales</taxon>
        <taxon>Thermococcaceae</taxon>
        <taxon>Thermococcus</taxon>
    </lineage>
</organism>
<gene>
    <name evidence="2" type="ORF">K1720_04190</name>
</gene>
<dbReference type="AlphaFoldDB" id="A0A9E7MAU4"/>
<evidence type="ECO:0000313" key="2">
    <source>
        <dbReference type="EMBL" id="USH00647.1"/>
    </source>
</evidence>
<dbReference type="GeneID" id="72777517"/>
<accession>A0A9E7MAU4</accession>
<keyword evidence="1" id="KW-1133">Transmembrane helix</keyword>